<accession>A0A6J6GEE7</accession>
<proteinExistence type="predicted"/>
<name>A0A6J6GEE7_9ZZZZ</name>
<evidence type="ECO:0000313" key="1">
    <source>
        <dbReference type="EMBL" id="CAB4595208.1"/>
    </source>
</evidence>
<dbReference type="EMBL" id="CAEZUN010000023">
    <property type="protein sequence ID" value="CAB4595208.1"/>
    <property type="molecule type" value="Genomic_DNA"/>
</dbReference>
<reference evidence="1" key="1">
    <citation type="submission" date="2020-05" db="EMBL/GenBank/DDBJ databases">
        <authorList>
            <person name="Chiriac C."/>
            <person name="Salcher M."/>
            <person name="Ghai R."/>
            <person name="Kavagutti S V."/>
        </authorList>
    </citation>
    <scope>NUCLEOTIDE SEQUENCE</scope>
</reference>
<protein>
    <submittedName>
        <fullName evidence="1">Unannotated protein</fullName>
    </submittedName>
</protein>
<dbReference type="AlphaFoldDB" id="A0A6J6GEE7"/>
<sequence length="405" mass="44768">MLTVGVRGAQWQSEVTPWGDVLVDDKVRLRWFIAADDRWYEPARETTIRQRQVSGVPVIETRLKVPGGDAVQRVYGAANFGGVVVVEIYNDSSLPFAVAFDRADISTMREPSPTGVQGIDLPSGSVVFPVGHHATLRAAIRIGAANKISGKLTASELDALPGYEQVERGWIAALQVSSRVDLPELSWSTLLTQKRCDILLSEPEVSDRQSDDVEFILDIAERVRLGDKPDQWASDVAIAAERVIKSCARKKAVQWDEDRAILAAGMVLDRAGESRGRDDVARVWANLPESDVSREMTALTNSRRCPSWIESQLVAQRRDGNIDICPRGIDESWLGVNFECHKLMATPLHTISYAVRWHGERPALLWDIDGPTGVRVVASAIDKTFSSTDIRGETLLSGFENVRTK</sequence>
<gene>
    <name evidence="1" type="ORF">UFOPK1826_00291</name>
</gene>
<organism evidence="1">
    <name type="scientific">freshwater metagenome</name>
    <dbReference type="NCBI Taxonomy" id="449393"/>
    <lineage>
        <taxon>unclassified sequences</taxon>
        <taxon>metagenomes</taxon>
        <taxon>ecological metagenomes</taxon>
    </lineage>
</organism>